<dbReference type="GO" id="GO:0006749">
    <property type="term" value="P:glutathione metabolic process"/>
    <property type="evidence" value="ECO:0007669"/>
    <property type="project" value="TreeGrafter"/>
</dbReference>
<accession>A0A9P6J7Q3</accession>
<dbReference type="SUPFAM" id="SSF52833">
    <property type="entry name" value="Thioredoxin-like"/>
    <property type="match status" value="1"/>
</dbReference>
<sequence length="272" mass="30412">MVATYPSTSNNADTTAQAAALDAADSTYSLLYMDTQGIVEPIRNLLTLGGATWTQLYPQDWENEDRLDKSSFPFDLIPVLYVHSKDGRQTVAIAESKVIELYLAKKFHCLGKNSYEQVLISSFVSSIAALWDDVMYSALALQASAEVKQEQLDLCLTKKIPTWVRIHEEHLKANGDNGHYVGDSISLADLRAAALLDIILRFPASPHLLTQEMAPGLFKVKAMVDQHPKIAQWRETELYKTFRSTRRSPSMPRPNCIRLNDRQGNKTGGLVQ</sequence>
<evidence type="ECO:0000313" key="4">
    <source>
        <dbReference type="EMBL" id="KAF9964168.1"/>
    </source>
</evidence>
<gene>
    <name evidence="4" type="ORF">BGZ70_006835</name>
</gene>
<dbReference type="InterPro" id="IPR036249">
    <property type="entry name" value="Thioredoxin-like_sf"/>
</dbReference>
<dbReference type="InterPro" id="IPR050213">
    <property type="entry name" value="GST_superfamily"/>
</dbReference>
<dbReference type="PANTHER" id="PTHR11571:SF150">
    <property type="entry name" value="GLUTATHIONE S-TRANSFERASE"/>
    <property type="match status" value="1"/>
</dbReference>
<dbReference type="SUPFAM" id="SSF47616">
    <property type="entry name" value="GST C-terminal domain-like"/>
    <property type="match status" value="1"/>
</dbReference>
<organism evidence="4 5">
    <name type="scientific">Mortierella alpina</name>
    <name type="common">Oleaginous fungus</name>
    <name type="synonym">Mortierella renispora</name>
    <dbReference type="NCBI Taxonomy" id="64518"/>
    <lineage>
        <taxon>Eukaryota</taxon>
        <taxon>Fungi</taxon>
        <taxon>Fungi incertae sedis</taxon>
        <taxon>Mucoromycota</taxon>
        <taxon>Mortierellomycotina</taxon>
        <taxon>Mortierellomycetes</taxon>
        <taxon>Mortierellales</taxon>
        <taxon>Mortierellaceae</taxon>
        <taxon>Mortierella</taxon>
    </lineage>
</organism>
<dbReference type="Proteomes" id="UP000738359">
    <property type="component" value="Unassembled WGS sequence"/>
</dbReference>
<dbReference type="GO" id="GO:0004364">
    <property type="term" value="F:glutathione transferase activity"/>
    <property type="evidence" value="ECO:0007669"/>
    <property type="project" value="TreeGrafter"/>
</dbReference>
<dbReference type="Gene3D" id="1.20.1050.10">
    <property type="match status" value="1"/>
</dbReference>
<dbReference type="PANTHER" id="PTHR11571">
    <property type="entry name" value="GLUTATHIONE S-TRANSFERASE"/>
    <property type="match status" value="1"/>
</dbReference>
<proteinExistence type="predicted"/>
<dbReference type="InterPro" id="IPR004045">
    <property type="entry name" value="Glutathione_S-Trfase_N"/>
</dbReference>
<evidence type="ECO:0000313" key="5">
    <source>
        <dbReference type="Proteomes" id="UP000738359"/>
    </source>
</evidence>
<dbReference type="InterPro" id="IPR036282">
    <property type="entry name" value="Glutathione-S-Trfase_C_sf"/>
</dbReference>
<evidence type="ECO:0000259" key="3">
    <source>
        <dbReference type="PROSITE" id="PS50405"/>
    </source>
</evidence>
<dbReference type="SFLD" id="SFLDS00019">
    <property type="entry name" value="Glutathione_Transferase_(cytos"/>
    <property type="match status" value="1"/>
</dbReference>
<evidence type="ECO:0000259" key="2">
    <source>
        <dbReference type="PROSITE" id="PS50404"/>
    </source>
</evidence>
<dbReference type="Gene3D" id="3.40.30.10">
    <property type="entry name" value="Glutaredoxin"/>
    <property type="match status" value="1"/>
</dbReference>
<dbReference type="InterPro" id="IPR040079">
    <property type="entry name" value="Glutathione_S-Trfase"/>
</dbReference>
<protein>
    <recommendedName>
        <fullName evidence="6">Glutathione S-transferase</fullName>
    </recommendedName>
</protein>
<dbReference type="InterPro" id="IPR004046">
    <property type="entry name" value="GST_C"/>
</dbReference>
<dbReference type="OrthoDB" id="414243at2759"/>
<name>A0A9P6J7Q3_MORAP</name>
<dbReference type="EMBL" id="JAAAHY010000397">
    <property type="protein sequence ID" value="KAF9964168.1"/>
    <property type="molecule type" value="Genomic_DNA"/>
</dbReference>
<comment type="caution">
    <text evidence="4">The sequence shown here is derived from an EMBL/GenBank/DDBJ whole genome shotgun (WGS) entry which is preliminary data.</text>
</comment>
<feature type="domain" description="GST C-terminal" evidence="3">
    <location>
        <begin position="113"/>
        <end position="242"/>
    </location>
</feature>
<dbReference type="PROSITE" id="PS50405">
    <property type="entry name" value="GST_CTER"/>
    <property type="match status" value="1"/>
</dbReference>
<dbReference type="PROSITE" id="PS50404">
    <property type="entry name" value="GST_NTER"/>
    <property type="match status" value="1"/>
</dbReference>
<dbReference type="AlphaFoldDB" id="A0A9P6J7Q3"/>
<evidence type="ECO:0008006" key="6">
    <source>
        <dbReference type="Google" id="ProtNLM"/>
    </source>
</evidence>
<dbReference type="InterPro" id="IPR010987">
    <property type="entry name" value="Glutathione-S-Trfase_C-like"/>
</dbReference>
<evidence type="ECO:0000256" key="1">
    <source>
        <dbReference type="SAM" id="MobiDB-lite"/>
    </source>
</evidence>
<dbReference type="Pfam" id="PF14497">
    <property type="entry name" value="GST_C_3"/>
    <property type="match status" value="1"/>
</dbReference>
<reference evidence="4" key="1">
    <citation type="journal article" date="2020" name="Fungal Divers.">
        <title>Resolving the Mortierellaceae phylogeny through synthesis of multi-gene phylogenetics and phylogenomics.</title>
        <authorList>
            <person name="Vandepol N."/>
            <person name="Liber J."/>
            <person name="Desiro A."/>
            <person name="Na H."/>
            <person name="Kennedy M."/>
            <person name="Barry K."/>
            <person name="Grigoriev I.V."/>
            <person name="Miller A.N."/>
            <person name="O'Donnell K."/>
            <person name="Stajich J.E."/>
            <person name="Bonito G."/>
        </authorList>
    </citation>
    <scope>NUCLEOTIDE SEQUENCE</scope>
    <source>
        <strain evidence="4">CK1249</strain>
    </source>
</reference>
<keyword evidence="5" id="KW-1185">Reference proteome</keyword>
<feature type="domain" description="GST N-terminal" evidence="2">
    <location>
        <begin position="26"/>
        <end position="111"/>
    </location>
</feature>
<feature type="region of interest" description="Disordered" evidence="1">
    <location>
        <begin position="243"/>
        <end position="272"/>
    </location>
</feature>